<feature type="compositionally biased region" description="Basic and acidic residues" evidence="1">
    <location>
        <begin position="325"/>
        <end position="337"/>
    </location>
</feature>
<dbReference type="AlphaFoldDB" id="A0A284RPK7"/>
<keyword evidence="2" id="KW-0812">Transmembrane</keyword>
<keyword evidence="2" id="KW-0472">Membrane</keyword>
<proteinExistence type="predicted"/>
<organism evidence="3 4">
    <name type="scientific">Armillaria ostoyae</name>
    <name type="common">Armillaria root rot fungus</name>
    <dbReference type="NCBI Taxonomy" id="47428"/>
    <lineage>
        <taxon>Eukaryota</taxon>
        <taxon>Fungi</taxon>
        <taxon>Dikarya</taxon>
        <taxon>Basidiomycota</taxon>
        <taxon>Agaricomycotina</taxon>
        <taxon>Agaricomycetes</taxon>
        <taxon>Agaricomycetidae</taxon>
        <taxon>Agaricales</taxon>
        <taxon>Marasmiineae</taxon>
        <taxon>Physalacriaceae</taxon>
        <taxon>Armillaria</taxon>
    </lineage>
</organism>
<keyword evidence="2" id="KW-1133">Transmembrane helix</keyword>
<sequence length="403" mass="43215">MAGYSNITYDDTETDFLKYVGSWTNNGDYNASNVGETGTLSSTKDPTGNVTFIFPGEIATYSCENGTYPFSQSRLTHSTTMVFVGVVGGWYAICIDCDFDSPTSNFEPVDAVNRTDDGKNPPVVLYSKTFDTPGVHKIILTNQKDTRFQGGNSQLTVDRFVIQVEDDSASASVSSALVSSTTSIATSSISVTSSIAPEASQSSTSSSTTSKSPIGAIVGGVLGGIAAISLCFIIWFFMRRRHHTQHSTQIEHSNMNTSLYTSPYQYSPFIVPRTNTPTAYTVTDATSDRTSRKTNRASVVAGASVSNSSSGRAHPSSSRMVSSERLPRRETDAGRIDIDDDGDDLRTLPPGYEDIFSGGHLNGEQSVARGPILRLPTRPEPQRPLEGSPSGALGQPSSQPTKF</sequence>
<protein>
    <recommendedName>
        <fullName evidence="5">Mid2 domain-containing protein</fullName>
    </recommendedName>
</protein>
<keyword evidence="4" id="KW-1185">Reference proteome</keyword>
<feature type="compositionally biased region" description="Low complexity" evidence="1">
    <location>
        <begin position="296"/>
        <end position="318"/>
    </location>
</feature>
<dbReference type="OrthoDB" id="3359616at2759"/>
<evidence type="ECO:0008006" key="5">
    <source>
        <dbReference type="Google" id="ProtNLM"/>
    </source>
</evidence>
<gene>
    <name evidence="3" type="ORF">ARMOST_14089</name>
</gene>
<reference evidence="4" key="1">
    <citation type="journal article" date="2017" name="Nat. Ecol. Evol.">
        <title>Genome expansion and lineage-specific genetic innovations in the forest pathogenic fungi Armillaria.</title>
        <authorList>
            <person name="Sipos G."/>
            <person name="Prasanna A.N."/>
            <person name="Walter M.C."/>
            <person name="O'Connor E."/>
            <person name="Balint B."/>
            <person name="Krizsan K."/>
            <person name="Kiss B."/>
            <person name="Hess J."/>
            <person name="Varga T."/>
            <person name="Slot J."/>
            <person name="Riley R."/>
            <person name="Boka B."/>
            <person name="Rigling D."/>
            <person name="Barry K."/>
            <person name="Lee J."/>
            <person name="Mihaltcheva S."/>
            <person name="LaButti K."/>
            <person name="Lipzen A."/>
            <person name="Waldron R."/>
            <person name="Moloney N.M."/>
            <person name="Sperisen C."/>
            <person name="Kredics L."/>
            <person name="Vagvoelgyi C."/>
            <person name="Patrignani A."/>
            <person name="Fitzpatrick D."/>
            <person name="Nagy I."/>
            <person name="Doyle S."/>
            <person name="Anderson J.B."/>
            <person name="Grigoriev I.V."/>
            <person name="Gueldener U."/>
            <person name="Muensterkoetter M."/>
            <person name="Nagy L.G."/>
        </authorList>
    </citation>
    <scope>NUCLEOTIDE SEQUENCE [LARGE SCALE GENOMIC DNA]</scope>
    <source>
        <strain evidence="4">C18/9</strain>
    </source>
</reference>
<dbReference type="CDD" id="cd12087">
    <property type="entry name" value="TM_EGFR-like"/>
    <property type="match status" value="1"/>
</dbReference>
<evidence type="ECO:0000313" key="4">
    <source>
        <dbReference type="Proteomes" id="UP000219338"/>
    </source>
</evidence>
<feature type="region of interest" description="Disordered" evidence="1">
    <location>
        <begin position="281"/>
        <end position="403"/>
    </location>
</feature>
<dbReference type="EMBL" id="FUEG01000012">
    <property type="protein sequence ID" value="SJL10697.1"/>
    <property type="molecule type" value="Genomic_DNA"/>
</dbReference>
<evidence type="ECO:0000256" key="2">
    <source>
        <dbReference type="SAM" id="Phobius"/>
    </source>
</evidence>
<accession>A0A284RPK7</accession>
<evidence type="ECO:0000256" key="1">
    <source>
        <dbReference type="SAM" id="MobiDB-lite"/>
    </source>
</evidence>
<dbReference type="Proteomes" id="UP000219338">
    <property type="component" value="Unassembled WGS sequence"/>
</dbReference>
<dbReference type="OMA" id="CENGTYP"/>
<dbReference type="STRING" id="47428.A0A284RPK7"/>
<name>A0A284RPK7_ARMOS</name>
<evidence type="ECO:0000313" key="3">
    <source>
        <dbReference type="EMBL" id="SJL10697.1"/>
    </source>
</evidence>
<feature type="transmembrane region" description="Helical" evidence="2">
    <location>
        <begin position="214"/>
        <end position="237"/>
    </location>
</feature>